<proteinExistence type="predicted"/>
<dbReference type="Proteomes" id="UP000325291">
    <property type="component" value="Unassembled WGS sequence"/>
</dbReference>
<name>A0A5A9ZFI0_9RHOB</name>
<dbReference type="AlphaFoldDB" id="A0A5A9ZFI0"/>
<gene>
    <name evidence="1" type="ORF">FLO80_09815</name>
</gene>
<reference evidence="1 2" key="1">
    <citation type="submission" date="2019-07" db="EMBL/GenBank/DDBJ databases">
        <title>Aquicoccus porphyridii gen. nov., sp. nov., isolated from a small marine red alga, Porphyridium marinum.</title>
        <authorList>
            <person name="Liu L."/>
        </authorList>
    </citation>
    <scope>NUCLEOTIDE SEQUENCE [LARGE SCALE GENOMIC DNA]</scope>
    <source>
        <strain evidence="1 2">L1 8-17</strain>
    </source>
</reference>
<organism evidence="1 2">
    <name type="scientific">Aquicoccus porphyridii</name>
    <dbReference type="NCBI Taxonomy" id="1852029"/>
    <lineage>
        <taxon>Bacteria</taxon>
        <taxon>Pseudomonadati</taxon>
        <taxon>Pseudomonadota</taxon>
        <taxon>Alphaproteobacteria</taxon>
        <taxon>Rhodobacterales</taxon>
        <taxon>Paracoccaceae</taxon>
        <taxon>Aquicoccus</taxon>
    </lineage>
</organism>
<protein>
    <submittedName>
        <fullName evidence="1">Uncharacterized protein</fullName>
    </submittedName>
</protein>
<sequence length="980" mass="110928">MRVEFLLKTGRAARAREILSLWDDRLIYNMRTREAINAAFAGRPSSARITKIRHKDFSDRLAKWIKKNDLARVLWIATQFEAIDKPMPRAAGAFIERAMVDEEGRLRLRTAAKKALKHAPFSPFLVYLYAALHAKAGEYVEAGHIVQVAMDRLSRETASTPQEKDRAHKTFAALKNAWRVVDVVAREQMGWIDNDGSSARLLKSNGAASQNERDVSFKEPLLQARNADGYLGACLAEFESATTLHTQVKAVADMLRQSVRRQYSYHKAYALADKTIDRIVADLAALTVVVDAAELEDREAVRIINILLSALRTYRTLGREADVARIKAQIESFAAAGAPETAIWLALPELVLDDDPEWVTRSHTIRRNLPEVPGKAHEIKAYFKWALWVRAFDEADRTFRKIPGPQRESASSLYYVNILQRQGRFAGALDVLDGLHVRLLSHPGRLNPFQHWNLLRRRGELSFLRDTADAFAAVPQPQNPKGVLVIAARNVDQLRKYPLVVLMELRRRGWAAKCLVEGLLPNEPTGNPDIDLLGGCITLECRLSPAAEQVFPELTDFVAAPHEGRIEWMGLNLHHSLMEDARINRRAYDVDFSCPALTSTLQKLCDWTELAARATVFAHSRLPEQNIRAGFAALFNSRLPDTLFRLYCEKVGDPETFFALQTANGYENYFANFSHEISTRCVIRNVTAFPEVRSASFPRPAFFEDYYQANYERAEEIIARVEHIATAKRTSGPVKEMDPDAAECEARIHEWRAKGGKVACLFGRVVCDSAVPFDGGPAHADFKEWLLDSVDAVRDSNTLLLIKPHPHELNEEIATYLNQYFFDLLPDDLPDNVVKLGHRWFDITALSRFTDLGVIYNGTVAIEMSLLNIPCIQANHFGPIDYPVKHHVPRSTEHYHKMLRFEAPVDPHPEMRARAALWLDYMSNGRFALDYCYHARPVTNKVVYPPYWLKDQLDDYLAKGDPHVSLLADRVIGTAVEPVR</sequence>
<evidence type="ECO:0000313" key="2">
    <source>
        <dbReference type="Proteomes" id="UP000325291"/>
    </source>
</evidence>
<dbReference type="EMBL" id="VINQ01000006">
    <property type="protein sequence ID" value="KAA0916023.1"/>
    <property type="molecule type" value="Genomic_DNA"/>
</dbReference>
<evidence type="ECO:0000313" key="1">
    <source>
        <dbReference type="EMBL" id="KAA0916023.1"/>
    </source>
</evidence>
<keyword evidence="2" id="KW-1185">Reference proteome</keyword>
<accession>A0A5A9ZFI0</accession>
<comment type="caution">
    <text evidence="1">The sequence shown here is derived from an EMBL/GenBank/DDBJ whole genome shotgun (WGS) entry which is preliminary data.</text>
</comment>